<keyword evidence="3" id="KW-0460">Magnesium</keyword>
<evidence type="ECO:0000256" key="2">
    <source>
        <dbReference type="ARBA" id="ARBA00022801"/>
    </source>
</evidence>
<dbReference type="Proteomes" id="UP000277811">
    <property type="component" value="Unassembled WGS sequence"/>
</dbReference>
<dbReference type="PANTHER" id="PTHR46470">
    <property type="entry name" value="N-ACYLNEURAMINATE-9-PHOSPHATASE"/>
    <property type="match status" value="1"/>
</dbReference>
<dbReference type="PANTHER" id="PTHR46470:SF2">
    <property type="entry name" value="GLYCERALDEHYDE 3-PHOSPHATE PHOSPHATASE"/>
    <property type="match status" value="1"/>
</dbReference>
<keyword evidence="5" id="KW-1185">Reference proteome</keyword>
<name>A0A498R3W2_9FIRM</name>
<dbReference type="GO" id="GO:0016791">
    <property type="term" value="F:phosphatase activity"/>
    <property type="evidence" value="ECO:0007669"/>
    <property type="project" value="TreeGrafter"/>
</dbReference>
<evidence type="ECO:0008006" key="6">
    <source>
        <dbReference type="Google" id="ProtNLM"/>
    </source>
</evidence>
<keyword evidence="2" id="KW-0378">Hydrolase</keyword>
<evidence type="ECO:0000256" key="1">
    <source>
        <dbReference type="ARBA" id="ARBA00022723"/>
    </source>
</evidence>
<evidence type="ECO:0000313" key="4">
    <source>
        <dbReference type="EMBL" id="VBB05537.1"/>
    </source>
</evidence>
<proteinExistence type="predicted"/>
<dbReference type="OrthoDB" id="2081981at2"/>
<dbReference type="AlphaFoldDB" id="A0A498R3W2"/>
<dbReference type="Gene3D" id="1.10.150.520">
    <property type="match status" value="1"/>
</dbReference>
<evidence type="ECO:0000313" key="5">
    <source>
        <dbReference type="Proteomes" id="UP000277811"/>
    </source>
</evidence>
<organism evidence="4 5">
    <name type="scientific">Lucifera butyrica</name>
    <dbReference type="NCBI Taxonomy" id="1351585"/>
    <lineage>
        <taxon>Bacteria</taxon>
        <taxon>Bacillati</taxon>
        <taxon>Bacillota</taxon>
        <taxon>Negativicutes</taxon>
        <taxon>Veillonellales</taxon>
        <taxon>Veillonellaceae</taxon>
        <taxon>Lucifera</taxon>
    </lineage>
</organism>
<reference evidence="4 5" key="1">
    <citation type="submission" date="2018-06" db="EMBL/GenBank/DDBJ databases">
        <authorList>
            <person name="Strepis N."/>
        </authorList>
    </citation>
    <scope>NUCLEOTIDE SEQUENCE [LARGE SCALE GENOMIC DNA]</scope>
    <source>
        <strain evidence="4">LUCI</strain>
    </source>
</reference>
<dbReference type="Pfam" id="PF00702">
    <property type="entry name" value="Hydrolase"/>
    <property type="match status" value="1"/>
</dbReference>
<keyword evidence="1" id="KW-0479">Metal-binding</keyword>
<dbReference type="InterPro" id="IPR051400">
    <property type="entry name" value="HAD-like_hydrolase"/>
</dbReference>
<dbReference type="RefSeq" id="WP_122626526.1">
    <property type="nucleotide sequence ID" value="NZ_UPPP01000056.1"/>
</dbReference>
<dbReference type="EMBL" id="UPPP01000056">
    <property type="protein sequence ID" value="VBB05537.1"/>
    <property type="molecule type" value="Genomic_DNA"/>
</dbReference>
<dbReference type="InterPro" id="IPR023214">
    <property type="entry name" value="HAD_sf"/>
</dbReference>
<accession>A0A498R3W2</accession>
<sequence>MLKSLFPQVDWDTIKAVGLDVDGTLYDEFEFIAQVYKPIAQLLARVCRTGESEVYQSMIRRWLEKGSSYNRIFEEILSRHSVKAEDRPGSIAQCLLIYRNFRPNLVLPSRMKSLLEYIHGYYEIFIVTDGSFALQQKKVEALRLKRWVKSENVLISGKYGPEFQKPATLILSKLPLLQTVNPDEIVFFGDREQDRQFAGNSGFHFIKLKYFSM</sequence>
<evidence type="ECO:0000256" key="3">
    <source>
        <dbReference type="ARBA" id="ARBA00022842"/>
    </source>
</evidence>
<protein>
    <recommendedName>
        <fullName evidence="6">Haloacid dehalogenase-like hydrolase</fullName>
    </recommendedName>
</protein>
<gene>
    <name evidence="4" type="ORF">LUCI_0747</name>
</gene>
<dbReference type="GO" id="GO:0046872">
    <property type="term" value="F:metal ion binding"/>
    <property type="evidence" value="ECO:0007669"/>
    <property type="project" value="UniProtKB-KW"/>
</dbReference>
<dbReference type="SUPFAM" id="SSF56784">
    <property type="entry name" value="HAD-like"/>
    <property type="match status" value="1"/>
</dbReference>
<dbReference type="Gene3D" id="3.40.50.1000">
    <property type="entry name" value="HAD superfamily/HAD-like"/>
    <property type="match status" value="1"/>
</dbReference>
<dbReference type="InterPro" id="IPR036412">
    <property type="entry name" value="HAD-like_sf"/>
</dbReference>